<protein>
    <recommendedName>
        <fullName evidence="1">DNA-directed DNA polymerase</fullName>
        <ecNumber evidence="1">2.7.7.7</ecNumber>
    </recommendedName>
</protein>
<name>A0A7W4YJA0_LEIAQ</name>
<dbReference type="InterPro" id="IPR043502">
    <property type="entry name" value="DNA/RNA_pol_sf"/>
</dbReference>
<dbReference type="EC" id="2.7.7.7" evidence="1"/>
<dbReference type="SMART" id="SM00482">
    <property type="entry name" value="POLAc"/>
    <property type="match status" value="1"/>
</dbReference>
<keyword evidence="6" id="KW-0548">Nucleotidyltransferase</keyword>
<feature type="domain" description="DNA-directed DNA polymerase family A palm" evidence="5">
    <location>
        <begin position="319"/>
        <end position="529"/>
    </location>
</feature>
<evidence type="ECO:0000256" key="3">
    <source>
        <dbReference type="ARBA" id="ARBA00049244"/>
    </source>
</evidence>
<evidence type="ECO:0000313" key="7">
    <source>
        <dbReference type="Proteomes" id="UP000538196"/>
    </source>
</evidence>
<dbReference type="CDD" id="cd06444">
    <property type="entry name" value="DNA_pol_A"/>
    <property type="match status" value="1"/>
</dbReference>
<gene>
    <name evidence="6" type="ORF">FHX33_001161</name>
</gene>
<dbReference type="NCBIfam" id="NF011538">
    <property type="entry name" value="PRK14975.1-1"/>
    <property type="match status" value="1"/>
</dbReference>
<dbReference type="AlphaFoldDB" id="A0A7W4YJA0"/>
<dbReference type="GO" id="GO:0003677">
    <property type="term" value="F:DNA binding"/>
    <property type="evidence" value="ECO:0007669"/>
    <property type="project" value="InterPro"/>
</dbReference>
<dbReference type="RefSeq" id="WP_183428266.1">
    <property type="nucleotide sequence ID" value="NZ_JACHVP010000001.1"/>
</dbReference>
<evidence type="ECO:0000256" key="2">
    <source>
        <dbReference type="ARBA" id="ARBA00022705"/>
    </source>
</evidence>
<dbReference type="PANTHER" id="PTHR10133:SF27">
    <property type="entry name" value="DNA POLYMERASE NU"/>
    <property type="match status" value="1"/>
</dbReference>
<proteinExistence type="predicted"/>
<sequence>MHIVLERVGRDIRAVAVPAPVPGEAGHATGEADELTGADLPDYVAARENAPADGERPRWVWSDTRAWYPALLAAGVRVERCVDLTLSHTILRNSALTADSALATAPVGPWDTATVLEDAPEPTHSALFDFEHESTAGDADALSAVTEFAAQQEAIAGSADPGRLRLLLAAESAGALIAAEMRFCGLPYSAERHDDLLTGLLGPRPAYGRPAVLEELVARVRAELDAPDLNPDSPPALLKALQRAGMLVTSTSSWELRELDHPVIEPLLRYKKLSRLLTANGWTWLESWVHDGRFRPDYVPGGVVTGRWATRGGGALQLPKQVRGAVVADPGWKLVVADAAQLEPRILTGLAGDTAMAAAGRGKDLYAGIVESGAVDERAHAKVAMLGAMYGATTGESGRLMPRLTRAFPRAIRLVEEAARAGERGAIVTSRLGRSSPPPSAAWRTTQSAASSADSTAVDERRARSQARDWGRFTRNFVVQASAAEWALCWMAELRNRLTALAPGRPLTDSPHLVYFLHDEVIVHTPAELASETAAAVEESARLAGRLLFGAFPVDFPVTAAVVDSYAEAK</sequence>
<dbReference type="Proteomes" id="UP000538196">
    <property type="component" value="Unassembled WGS sequence"/>
</dbReference>
<dbReference type="SUPFAM" id="SSF56672">
    <property type="entry name" value="DNA/RNA polymerases"/>
    <property type="match status" value="1"/>
</dbReference>
<dbReference type="Gene3D" id="1.10.150.20">
    <property type="entry name" value="5' to 3' exonuclease, C-terminal subdomain"/>
    <property type="match status" value="1"/>
</dbReference>
<feature type="compositionally biased region" description="Low complexity" evidence="4">
    <location>
        <begin position="445"/>
        <end position="456"/>
    </location>
</feature>
<dbReference type="InterPro" id="IPR002298">
    <property type="entry name" value="DNA_polymerase_A"/>
</dbReference>
<keyword evidence="2" id="KW-0235">DNA replication</keyword>
<evidence type="ECO:0000256" key="1">
    <source>
        <dbReference type="ARBA" id="ARBA00012417"/>
    </source>
</evidence>
<dbReference type="InterPro" id="IPR001098">
    <property type="entry name" value="DNA-dir_DNA_pol_A_palm_dom"/>
</dbReference>
<dbReference type="GO" id="GO:0003887">
    <property type="term" value="F:DNA-directed DNA polymerase activity"/>
    <property type="evidence" value="ECO:0007669"/>
    <property type="project" value="UniProtKB-EC"/>
</dbReference>
<organism evidence="6 7">
    <name type="scientific">Leifsonia aquatica</name>
    <name type="common">Corynebacterium aquaticum</name>
    <dbReference type="NCBI Taxonomy" id="144185"/>
    <lineage>
        <taxon>Bacteria</taxon>
        <taxon>Bacillati</taxon>
        <taxon>Actinomycetota</taxon>
        <taxon>Actinomycetes</taxon>
        <taxon>Micrococcales</taxon>
        <taxon>Microbacteriaceae</taxon>
        <taxon>Leifsonia</taxon>
    </lineage>
</organism>
<evidence type="ECO:0000256" key="4">
    <source>
        <dbReference type="SAM" id="MobiDB-lite"/>
    </source>
</evidence>
<reference evidence="6 7" key="1">
    <citation type="submission" date="2020-08" db="EMBL/GenBank/DDBJ databases">
        <title>Sequencing the genomes of 1000 actinobacteria strains.</title>
        <authorList>
            <person name="Klenk H.-P."/>
        </authorList>
    </citation>
    <scope>NUCLEOTIDE SEQUENCE [LARGE SCALE GENOMIC DNA]</scope>
    <source>
        <strain evidence="6 7">DSM 20146</strain>
    </source>
</reference>
<feature type="region of interest" description="Disordered" evidence="4">
    <location>
        <begin position="430"/>
        <end position="461"/>
    </location>
</feature>
<evidence type="ECO:0000259" key="5">
    <source>
        <dbReference type="SMART" id="SM00482"/>
    </source>
</evidence>
<dbReference type="GO" id="GO:0006302">
    <property type="term" value="P:double-strand break repair"/>
    <property type="evidence" value="ECO:0007669"/>
    <property type="project" value="TreeGrafter"/>
</dbReference>
<comment type="catalytic activity">
    <reaction evidence="3">
        <text>DNA(n) + a 2'-deoxyribonucleoside 5'-triphosphate = DNA(n+1) + diphosphate</text>
        <dbReference type="Rhea" id="RHEA:22508"/>
        <dbReference type="Rhea" id="RHEA-COMP:17339"/>
        <dbReference type="Rhea" id="RHEA-COMP:17340"/>
        <dbReference type="ChEBI" id="CHEBI:33019"/>
        <dbReference type="ChEBI" id="CHEBI:61560"/>
        <dbReference type="ChEBI" id="CHEBI:173112"/>
        <dbReference type="EC" id="2.7.7.7"/>
    </reaction>
</comment>
<evidence type="ECO:0000313" key="6">
    <source>
        <dbReference type="EMBL" id="MBB2966429.1"/>
    </source>
</evidence>
<accession>A0A7W4YJA0</accession>
<keyword evidence="7" id="KW-1185">Reference proteome</keyword>
<comment type="caution">
    <text evidence="6">The sequence shown here is derived from an EMBL/GenBank/DDBJ whole genome shotgun (WGS) entry which is preliminary data.</text>
</comment>
<dbReference type="EMBL" id="JACHVP010000001">
    <property type="protein sequence ID" value="MBB2966429.1"/>
    <property type="molecule type" value="Genomic_DNA"/>
</dbReference>
<dbReference type="Gene3D" id="3.30.70.370">
    <property type="match status" value="1"/>
</dbReference>
<keyword evidence="6" id="KW-0808">Transferase</keyword>
<dbReference type="GO" id="GO:0006261">
    <property type="term" value="P:DNA-templated DNA replication"/>
    <property type="evidence" value="ECO:0007669"/>
    <property type="project" value="InterPro"/>
</dbReference>
<dbReference type="PANTHER" id="PTHR10133">
    <property type="entry name" value="DNA POLYMERASE I"/>
    <property type="match status" value="1"/>
</dbReference>
<dbReference type="Pfam" id="PF00476">
    <property type="entry name" value="DNA_pol_A"/>
    <property type="match status" value="1"/>
</dbReference>